<reference evidence="1" key="1">
    <citation type="submission" date="2018-02" db="EMBL/GenBank/DDBJ databases">
        <title>Rhizophora mucronata_Transcriptome.</title>
        <authorList>
            <person name="Meera S.P."/>
            <person name="Sreeshan A."/>
            <person name="Augustine A."/>
        </authorList>
    </citation>
    <scope>NUCLEOTIDE SEQUENCE</scope>
    <source>
        <tissue evidence="1">Leaf</tissue>
    </source>
</reference>
<evidence type="ECO:0000313" key="1">
    <source>
        <dbReference type="EMBL" id="MBW80977.1"/>
    </source>
</evidence>
<organism evidence="1">
    <name type="scientific">Rhizophora mucronata</name>
    <name type="common">Asiatic mangrove</name>
    <dbReference type="NCBI Taxonomy" id="61149"/>
    <lineage>
        <taxon>Eukaryota</taxon>
        <taxon>Viridiplantae</taxon>
        <taxon>Streptophyta</taxon>
        <taxon>Embryophyta</taxon>
        <taxon>Tracheophyta</taxon>
        <taxon>Spermatophyta</taxon>
        <taxon>Magnoliopsida</taxon>
        <taxon>eudicotyledons</taxon>
        <taxon>Gunneridae</taxon>
        <taxon>Pentapetalae</taxon>
        <taxon>rosids</taxon>
        <taxon>fabids</taxon>
        <taxon>Malpighiales</taxon>
        <taxon>Rhizophoraceae</taxon>
        <taxon>Rhizophora</taxon>
    </lineage>
</organism>
<sequence length="30" mass="3405">MFILYLEMLQLRGGTKSKLMVRGLGEGYLS</sequence>
<name>A0A2P2IIH5_RHIMU</name>
<dbReference type="EMBL" id="GGEC01000494">
    <property type="protein sequence ID" value="MBW80977.1"/>
    <property type="molecule type" value="Transcribed_RNA"/>
</dbReference>
<protein>
    <submittedName>
        <fullName evidence="1">Uncharacterized protein</fullName>
    </submittedName>
</protein>
<accession>A0A2P2IIH5</accession>
<proteinExistence type="predicted"/>
<dbReference type="AlphaFoldDB" id="A0A2P2IIH5"/>